<evidence type="ECO:0000256" key="3">
    <source>
        <dbReference type="ARBA" id="ARBA00022801"/>
    </source>
</evidence>
<dbReference type="Pfam" id="PF01435">
    <property type="entry name" value="Peptidase_M48"/>
    <property type="match status" value="1"/>
</dbReference>
<comment type="caution">
    <text evidence="8">The sequence shown here is derived from an EMBL/GenBank/DDBJ whole genome shotgun (WGS) entry which is preliminary data.</text>
</comment>
<evidence type="ECO:0000313" key="8">
    <source>
        <dbReference type="EMBL" id="HHS29642.1"/>
    </source>
</evidence>
<protein>
    <submittedName>
        <fullName evidence="8">M48 family peptidase</fullName>
    </submittedName>
</protein>
<keyword evidence="2" id="KW-0479">Metal-binding</keyword>
<proteinExistence type="inferred from homology"/>
<comment type="similarity">
    <text evidence="6">Belongs to the peptidase M48 family.</text>
</comment>
<feature type="domain" description="Peptidase M48" evidence="7">
    <location>
        <begin position="71"/>
        <end position="259"/>
    </location>
</feature>
<evidence type="ECO:0000256" key="4">
    <source>
        <dbReference type="ARBA" id="ARBA00022833"/>
    </source>
</evidence>
<evidence type="ECO:0000259" key="7">
    <source>
        <dbReference type="Pfam" id="PF01435"/>
    </source>
</evidence>
<dbReference type="GO" id="GO:0016020">
    <property type="term" value="C:membrane"/>
    <property type="evidence" value="ECO:0007669"/>
    <property type="project" value="TreeGrafter"/>
</dbReference>
<dbReference type="PANTHER" id="PTHR22726:SF24">
    <property type="entry name" value="M48 FAMILY METALLOPEPTIDASE"/>
    <property type="match status" value="1"/>
</dbReference>
<keyword evidence="5 6" id="KW-0482">Metalloprotease</keyword>
<keyword evidence="4 6" id="KW-0862">Zinc</keyword>
<dbReference type="InterPro" id="IPR051156">
    <property type="entry name" value="Mito/Outer_Membr_Metalloprot"/>
</dbReference>
<dbReference type="EMBL" id="DTGR01000133">
    <property type="protein sequence ID" value="HHS29642.1"/>
    <property type="molecule type" value="Genomic_DNA"/>
</dbReference>
<evidence type="ECO:0000256" key="6">
    <source>
        <dbReference type="RuleBase" id="RU003983"/>
    </source>
</evidence>
<gene>
    <name evidence="8" type="ORF">ENV52_08080</name>
</gene>
<evidence type="ECO:0000256" key="1">
    <source>
        <dbReference type="ARBA" id="ARBA00022670"/>
    </source>
</evidence>
<dbReference type="CDD" id="cd07331">
    <property type="entry name" value="M48C_Oma1_like"/>
    <property type="match status" value="1"/>
</dbReference>
<dbReference type="GO" id="GO:0051603">
    <property type="term" value="P:proteolysis involved in protein catabolic process"/>
    <property type="evidence" value="ECO:0007669"/>
    <property type="project" value="TreeGrafter"/>
</dbReference>
<keyword evidence="3 6" id="KW-0378">Hydrolase</keyword>
<dbReference type="AlphaFoldDB" id="A0A7V6A3M3"/>
<dbReference type="Gene3D" id="3.30.2010.10">
    <property type="entry name" value="Metalloproteases ('zincins'), catalytic domain"/>
    <property type="match status" value="1"/>
</dbReference>
<dbReference type="InterPro" id="IPR001915">
    <property type="entry name" value="Peptidase_M48"/>
</dbReference>
<keyword evidence="1 6" id="KW-0645">Protease</keyword>
<organism evidence="8">
    <name type="scientific">Desulfobacca acetoxidans</name>
    <dbReference type="NCBI Taxonomy" id="60893"/>
    <lineage>
        <taxon>Bacteria</taxon>
        <taxon>Pseudomonadati</taxon>
        <taxon>Thermodesulfobacteriota</taxon>
        <taxon>Desulfobaccia</taxon>
        <taxon>Desulfobaccales</taxon>
        <taxon>Desulfobaccaceae</taxon>
        <taxon>Desulfobacca</taxon>
    </lineage>
</organism>
<name>A0A7V6A3M3_9BACT</name>
<dbReference type="GO" id="GO:0004222">
    <property type="term" value="F:metalloendopeptidase activity"/>
    <property type="evidence" value="ECO:0007669"/>
    <property type="project" value="InterPro"/>
</dbReference>
<comment type="cofactor">
    <cofactor evidence="6">
        <name>Zn(2+)</name>
        <dbReference type="ChEBI" id="CHEBI:29105"/>
    </cofactor>
    <text evidence="6">Binds 1 zinc ion per subunit.</text>
</comment>
<evidence type="ECO:0000256" key="5">
    <source>
        <dbReference type="ARBA" id="ARBA00023049"/>
    </source>
</evidence>
<reference evidence="8" key="1">
    <citation type="journal article" date="2020" name="mSystems">
        <title>Genome- and Community-Level Interaction Insights into Carbon Utilization and Element Cycling Functions of Hydrothermarchaeota in Hydrothermal Sediment.</title>
        <authorList>
            <person name="Zhou Z."/>
            <person name="Liu Y."/>
            <person name="Xu W."/>
            <person name="Pan J."/>
            <person name="Luo Z.H."/>
            <person name="Li M."/>
        </authorList>
    </citation>
    <scope>NUCLEOTIDE SEQUENCE [LARGE SCALE GENOMIC DNA]</scope>
    <source>
        <strain evidence="8">SpSt-767</strain>
    </source>
</reference>
<evidence type="ECO:0000256" key="2">
    <source>
        <dbReference type="ARBA" id="ARBA00022723"/>
    </source>
</evidence>
<dbReference type="PANTHER" id="PTHR22726">
    <property type="entry name" value="METALLOENDOPEPTIDASE OMA1"/>
    <property type="match status" value="1"/>
</dbReference>
<dbReference type="GO" id="GO:0046872">
    <property type="term" value="F:metal ion binding"/>
    <property type="evidence" value="ECO:0007669"/>
    <property type="project" value="UniProtKB-KW"/>
</dbReference>
<accession>A0A7V6A3M3</accession>
<sequence length="272" mass="29637">MVAATIPSRRNSRFFLIPVAALAWLVLAGCANAPYTGRKQVLMVSPQQEQTLGYQAFADIRRHSTPAKDPALQARVKAVGERIARAADRPDYHWEFVVFQDDKMANAFCLPGGKVGIYTGLFKYIHNDDDLATVISHEVAHALARHAGERLSQARIAQAGGLALGIGLAALGVGSGASQVAMQGYGLGAKVGVLLPYSRVQESEADRIGLILMAKAGYDPKSALQFWERFATGKQDKSQIPQFLSTHPSDASRIQNIRTFLPEAERYYAARR</sequence>